<gene>
    <name evidence="2" type="ORF">DQ392_31155</name>
</gene>
<dbReference type="RefSeq" id="WP_114019050.1">
    <property type="nucleotide sequence ID" value="NZ_QOIM01000047.1"/>
</dbReference>
<evidence type="ECO:0000256" key="1">
    <source>
        <dbReference type="SAM" id="SignalP"/>
    </source>
</evidence>
<evidence type="ECO:0000313" key="3">
    <source>
        <dbReference type="Proteomes" id="UP000253507"/>
    </source>
</evidence>
<keyword evidence="1" id="KW-0732">Signal</keyword>
<comment type="caution">
    <text evidence="2">The sequence shown here is derived from an EMBL/GenBank/DDBJ whole genome shotgun (WGS) entry which is preliminary data.</text>
</comment>
<dbReference type="AlphaFoldDB" id="A0A367E700"/>
<protein>
    <submittedName>
        <fullName evidence="2">Uncharacterized protein</fullName>
    </submittedName>
</protein>
<accession>A0A367E700</accession>
<dbReference type="PROSITE" id="PS51257">
    <property type="entry name" value="PROKAR_LIPOPROTEIN"/>
    <property type="match status" value="1"/>
</dbReference>
<dbReference type="OrthoDB" id="4254156at2"/>
<dbReference type="EMBL" id="QOIM01000047">
    <property type="protein sequence ID" value="RCG13753.1"/>
    <property type="molecule type" value="Genomic_DNA"/>
</dbReference>
<feature type="signal peptide" evidence="1">
    <location>
        <begin position="1"/>
        <end position="27"/>
    </location>
</feature>
<dbReference type="Proteomes" id="UP000253507">
    <property type="component" value="Unassembled WGS sequence"/>
</dbReference>
<evidence type="ECO:0000313" key="2">
    <source>
        <dbReference type="EMBL" id="RCG13753.1"/>
    </source>
</evidence>
<organism evidence="2 3">
    <name type="scientific">Streptomyces reniochalinae</name>
    <dbReference type="NCBI Taxonomy" id="2250578"/>
    <lineage>
        <taxon>Bacteria</taxon>
        <taxon>Bacillati</taxon>
        <taxon>Actinomycetota</taxon>
        <taxon>Actinomycetes</taxon>
        <taxon>Kitasatosporales</taxon>
        <taxon>Streptomycetaceae</taxon>
        <taxon>Streptomyces</taxon>
    </lineage>
</organism>
<feature type="chain" id="PRO_5017010200" evidence="1">
    <location>
        <begin position="28"/>
        <end position="84"/>
    </location>
</feature>
<name>A0A367E700_9ACTN</name>
<sequence>MRGLKRAAVLGAGLIACSGVAAGAAQALPDPYAYMVGDTYTEPTRAACEKDGNTWWGVDEFSCLGLNADGTWTLRIDSLGSRPG</sequence>
<keyword evidence="3" id="KW-1185">Reference proteome</keyword>
<proteinExistence type="predicted"/>
<reference evidence="2 3" key="1">
    <citation type="submission" date="2018-06" db="EMBL/GenBank/DDBJ databases">
        <title>Streptomyces reniochalinae sp. nov. and Streptomyces diacarnus sp. nov. from marine sponges.</title>
        <authorList>
            <person name="Li L."/>
        </authorList>
    </citation>
    <scope>NUCLEOTIDE SEQUENCE [LARGE SCALE GENOMIC DNA]</scope>
    <source>
        <strain evidence="2 3">LHW50302</strain>
    </source>
</reference>